<accession>A0ABY5KEB7</accession>
<dbReference type="InterPro" id="IPR011059">
    <property type="entry name" value="Metal-dep_hydrolase_composite"/>
</dbReference>
<dbReference type="Gene3D" id="2.30.40.10">
    <property type="entry name" value="Urease, subunit C, domain 1"/>
    <property type="match status" value="1"/>
</dbReference>
<dbReference type="SUPFAM" id="SSF51338">
    <property type="entry name" value="Composite domain of metallo-dependent hydrolases"/>
    <property type="match status" value="1"/>
</dbReference>
<sequence>MTSLLLRHLRLVPVRSAAPSEPVSLRIRDGVIVDLAPELRADPGDRVVDADGRWAIPGLWDQHVHLTQWAQTRSRLDVSGTRDPAEALRLVRNELDSTPDGDWLFGYGFRLTDWDRVPTVAELDSVSGVRPVVLTSGDAHTGWLNTAALAALHAEPTDGPVTEAPWFTLMTQVVELTAQQDGGSGIAETVNEAAARGVVGIVDFEFAEPLLTWPERVARGVDALTVRRAVYPEYLESVIAAGLTTGSPLTPGGVVTIGPLKIISDGSLNTRTAYCHDPYAGGSDRGVQNHDRAALVALLRRAASSGLEAAVHAIGDAAAHEALAAFAAAGAAGSIEHAQLMTSDDIVAMAALGVRASVQPAHLLDDRDAAVQLWPGREKHCFALRSLLDAGVSVVFGSDAPVSPLDPWTAMAAAVHRSADARAPWNPEEAITVREALAASVDGQDTLRVGQPGDLILLDRDPLAPTEDSAAAAALLRSVGVEATVRAGQFTHTAAGFVR</sequence>
<gene>
    <name evidence="2" type="ORF">NP095_09450</name>
</gene>
<dbReference type="Gene3D" id="3.10.310.70">
    <property type="match status" value="1"/>
</dbReference>
<dbReference type="PANTHER" id="PTHR22642:SF2">
    <property type="entry name" value="PROTEIN LONG AFTER FAR-RED 3"/>
    <property type="match status" value="1"/>
</dbReference>
<protein>
    <submittedName>
        <fullName evidence="2">Amidohydrolase family protein</fullName>
    </submittedName>
</protein>
<dbReference type="InterPro" id="IPR032466">
    <property type="entry name" value="Metal_Hydrolase"/>
</dbReference>
<keyword evidence="3" id="KW-1185">Reference proteome</keyword>
<dbReference type="InterPro" id="IPR013108">
    <property type="entry name" value="Amidohydro_3"/>
</dbReference>
<evidence type="ECO:0000259" key="1">
    <source>
        <dbReference type="Pfam" id="PF07969"/>
    </source>
</evidence>
<dbReference type="PANTHER" id="PTHR22642">
    <property type="entry name" value="IMIDAZOLONEPROPIONASE"/>
    <property type="match status" value="1"/>
</dbReference>
<evidence type="ECO:0000313" key="2">
    <source>
        <dbReference type="EMBL" id="UUI67432.1"/>
    </source>
</evidence>
<organism evidence="2 3">
    <name type="scientific">Aeromicrobium duanguangcaii</name>
    <dbReference type="NCBI Taxonomy" id="2968086"/>
    <lineage>
        <taxon>Bacteria</taxon>
        <taxon>Bacillati</taxon>
        <taxon>Actinomycetota</taxon>
        <taxon>Actinomycetes</taxon>
        <taxon>Propionibacteriales</taxon>
        <taxon>Nocardioidaceae</taxon>
        <taxon>Aeromicrobium</taxon>
    </lineage>
</organism>
<proteinExistence type="predicted"/>
<dbReference type="Pfam" id="PF07969">
    <property type="entry name" value="Amidohydro_3"/>
    <property type="match status" value="1"/>
</dbReference>
<feature type="domain" description="Amidohydrolase 3" evidence="1">
    <location>
        <begin position="46"/>
        <end position="491"/>
    </location>
</feature>
<dbReference type="Proteomes" id="UP001315860">
    <property type="component" value="Chromosome"/>
</dbReference>
<reference evidence="2 3" key="1">
    <citation type="submission" date="2022-07" db="EMBL/GenBank/DDBJ databases">
        <title>Novel species in genus Aeromicrobium.</title>
        <authorList>
            <person name="Ye L."/>
        </authorList>
    </citation>
    <scope>NUCLEOTIDE SEQUENCE [LARGE SCALE GENOMIC DNA]</scope>
    <source>
        <strain evidence="3">zg-Y50</strain>
    </source>
</reference>
<dbReference type="Gene3D" id="3.20.20.140">
    <property type="entry name" value="Metal-dependent hydrolases"/>
    <property type="match status" value="1"/>
</dbReference>
<dbReference type="RefSeq" id="WP_256766012.1">
    <property type="nucleotide sequence ID" value="NZ_CP101990.1"/>
</dbReference>
<evidence type="ECO:0000313" key="3">
    <source>
        <dbReference type="Proteomes" id="UP001315860"/>
    </source>
</evidence>
<dbReference type="EMBL" id="CP101990">
    <property type="protein sequence ID" value="UUI67432.1"/>
    <property type="molecule type" value="Genomic_DNA"/>
</dbReference>
<name>A0ABY5KEB7_9ACTN</name>
<dbReference type="SUPFAM" id="SSF51556">
    <property type="entry name" value="Metallo-dependent hydrolases"/>
    <property type="match status" value="1"/>
</dbReference>